<dbReference type="Pfam" id="PF01272">
    <property type="entry name" value="GreA_GreB"/>
    <property type="match status" value="1"/>
</dbReference>
<dbReference type="InterPro" id="IPR022691">
    <property type="entry name" value="Tscrpt_elong_fac_GreA/B_N"/>
</dbReference>
<dbReference type="NCBIfam" id="TIGR01462">
    <property type="entry name" value="greA"/>
    <property type="match status" value="1"/>
</dbReference>
<accession>A0A1C4ALW2</accession>
<reference evidence="13" key="1">
    <citation type="submission" date="2016-08" db="EMBL/GenBank/DDBJ databases">
        <authorList>
            <person name="Varghese N."/>
            <person name="Submissions Spin"/>
        </authorList>
    </citation>
    <scope>NUCLEOTIDE SEQUENCE [LARGE SCALE GENOMIC DNA]</scope>
    <source>
        <strain evidence="13">R-53094</strain>
    </source>
</reference>
<dbReference type="OrthoDB" id="9808774at2"/>
<dbReference type="InterPro" id="IPR036805">
    <property type="entry name" value="Tscrpt_elong_fac_GreA/B_N_sf"/>
</dbReference>
<dbReference type="Proteomes" id="UP000199268">
    <property type="component" value="Unassembled WGS sequence"/>
</dbReference>
<evidence type="ECO:0000259" key="11">
    <source>
        <dbReference type="Pfam" id="PF03449"/>
    </source>
</evidence>
<proteinExistence type="inferred from homology"/>
<dbReference type="InterPro" id="IPR028624">
    <property type="entry name" value="Tscrpt_elong_fac_GreA/B"/>
</dbReference>
<dbReference type="InterPro" id="IPR036953">
    <property type="entry name" value="GreA/GreB_C_sf"/>
</dbReference>
<evidence type="ECO:0000256" key="2">
    <source>
        <dbReference type="ARBA" id="ARBA00013729"/>
    </source>
</evidence>
<evidence type="ECO:0000313" key="13">
    <source>
        <dbReference type="Proteomes" id="UP000199268"/>
    </source>
</evidence>
<keyword evidence="3 8" id="KW-0805">Transcription regulation</keyword>
<dbReference type="PROSITE" id="PS00830">
    <property type="entry name" value="GREAB_2"/>
    <property type="match status" value="1"/>
</dbReference>
<evidence type="ECO:0000256" key="5">
    <source>
        <dbReference type="ARBA" id="ARBA00023163"/>
    </source>
</evidence>
<keyword evidence="13" id="KW-1185">Reference proteome</keyword>
<dbReference type="STRING" id="1505725.GA0061074_10623"/>
<evidence type="ECO:0000259" key="10">
    <source>
        <dbReference type="Pfam" id="PF01272"/>
    </source>
</evidence>
<evidence type="ECO:0000256" key="4">
    <source>
        <dbReference type="ARBA" id="ARBA00023125"/>
    </source>
</evidence>
<dbReference type="HAMAP" id="MF_00105">
    <property type="entry name" value="GreA_GreB"/>
    <property type="match status" value="1"/>
</dbReference>
<dbReference type="PANTHER" id="PTHR30437">
    <property type="entry name" value="TRANSCRIPTION ELONGATION FACTOR GREA"/>
    <property type="match status" value="1"/>
</dbReference>
<keyword evidence="5 8" id="KW-0804">Transcription</keyword>
<evidence type="ECO:0000256" key="9">
    <source>
        <dbReference type="RuleBase" id="RU000556"/>
    </source>
</evidence>
<evidence type="ECO:0000256" key="3">
    <source>
        <dbReference type="ARBA" id="ARBA00023015"/>
    </source>
</evidence>
<evidence type="ECO:0000313" key="12">
    <source>
        <dbReference type="EMBL" id="SCB95580.1"/>
    </source>
</evidence>
<dbReference type="InterPro" id="IPR006359">
    <property type="entry name" value="Tscrpt_elong_fac_GreA"/>
</dbReference>
<dbReference type="InterPro" id="IPR023459">
    <property type="entry name" value="Tscrpt_elong_fac_GreA/B_fam"/>
</dbReference>
<sequence>MAEEKTFPMTLEGKAKIEEELNTLITETRSEITGRIQLARSFGDLSENSEYASAKDEQAFVEGRIKTLQNMLDNAEIIDSSEIAVDEVAVGKKVTFKELPDEEPETYSIVGAVEANPSEGKISNESPIAAALIGHEVGERVTVSLPNGFDMEVEILSVEVA</sequence>
<dbReference type="FunFam" id="3.10.50.30:FF:000001">
    <property type="entry name" value="Transcription elongation factor GreA"/>
    <property type="match status" value="1"/>
</dbReference>
<evidence type="ECO:0000256" key="8">
    <source>
        <dbReference type="HAMAP-Rule" id="MF_00105"/>
    </source>
</evidence>
<dbReference type="RefSeq" id="WP_092462504.1">
    <property type="nucleotide sequence ID" value="NZ_BJEE01000001.1"/>
</dbReference>
<keyword evidence="12" id="KW-0251">Elongation factor</keyword>
<protein>
    <recommendedName>
        <fullName evidence="2 8">Transcription elongation factor GreA</fullName>
    </recommendedName>
    <alternativeName>
        <fullName evidence="7 8">Transcript cleavage factor GreA</fullName>
    </alternativeName>
</protein>
<dbReference type="NCBIfam" id="NF001263">
    <property type="entry name" value="PRK00226.1-4"/>
    <property type="match status" value="1"/>
</dbReference>
<organism evidence="12 13">
    <name type="scientific">Weissella bombi</name>
    <dbReference type="NCBI Taxonomy" id="1505725"/>
    <lineage>
        <taxon>Bacteria</taxon>
        <taxon>Bacillati</taxon>
        <taxon>Bacillota</taxon>
        <taxon>Bacilli</taxon>
        <taxon>Lactobacillales</taxon>
        <taxon>Lactobacillaceae</taxon>
        <taxon>Weissella</taxon>
    </lineage>
</organism>
<dbReference type="Gene3D" id="3.10.50.30">
    <property type="entry name" value="Transcription elongation factor, GreA/GreB, C-terminal domain"/>
    <property type="match status" value="1"/>
</dbReference>
<keyword evidence="4 8" id="KW-0238">DNA-binding</keyword>
<dbReference type="FunFam" id="1.10.287.180:FF:000001">
    <property type="entry name" value="Transcription elongation factor GreA"/>
    <property type="match status" value="1"/>
</dbReference>
<evidence type="ECO:0000256" key="1">
    <source>
        <dbReference type="ARBA" id="ARBA00008213"/>
    </source>
</evidence>
<comment type="similarity">
    <text evidence="1 8 9">Belongs to the GreA/GreB family.</text>
</comment>
<dbReference type="AlphaFoldDB" id="A0A1C4ALW2"/>
<feature type="domain" description="Transcription elongation factor GreA/GreB N-terminal" evidence="11">
    <location>
        <begin position="8"/>
        <end position="77"/>
    </location>
</feature>
<dbReference type="PANTHER" id="PTHR30437:SF4">
    <property type="entry name" value="TRANSCRIPTION ELONGATION FACTOR GREA"/>
    <property type="match status" value="1"/>
</dbReference>
<dbReference type="GO" id="GO:0032784">
    <property type="term" value="P:regulation of DNA-templated transcription elongation"/>
    <property type="evidence" value="ECO:0007669"/>
    <property type="project" value="UniProtKB-UniRule"/>
</dbReference>
<dbReference type="GO" id="GO:0070063">
    <property type="term" value="F:RNA polymerase binding"/>
    <property type="evidence" value="ECO:0007669"/>
    <property type="project" value="InterPro"/>
</dbReference>
<comment type="function">
    <text evidence="6 8 9">Necessary for efficient RNA polymerase transcription elongation past template-encoded arresting sites. The arresting sites in DNA have the property of trapping a certain fraction of elongating RNA polymerases that pass through, resulting in locked ternary complexes. Cleavage of the nascent transcript by cleavage factors such as GreA or GreB allows the resumption of elongation from the new 3'terminus. GreA releases sequences of 2 to 3 nucleotides.</text>
</comment>
<dbReference type="GO" id="GO:0003677">
    <property type="term" value="F:DNA binding"/>
    <property type="evidence" value="ECO:0007669"/>
    <property type="project" value="UniProtKB-UniRule"/>
</dbReference>
<dbReference type="GO" id="GO:0003746">
    <property type="term" value="F:translation elongation factor activity"/>
    <property type="evidence" value="ECO:0007669"/>
    <property type="project" value="UniProtKB-KW"/>
</dbReference>
<dbReference type="Pfam" id="PF03449">
    <property type="entry name" value="GreA_GreB_N"/>
    <property type="match status" value="1"/>
</dbReference>
<name>A0A1C4ALW2_9LACO</name>
<dbReference type="SUPFAM" id="SSF54534">
    <property type="entry name" value="FKBP-like"/>
    <property type="match status" value="1"/>
</dbReference>
<dbReference type="InterPro" id="IPR001437">
    <property type="entry name" value="Tscrpt_elong_fac_GreA/B_C"/>
</dbReference>
<feature type="domain" description="Transcription elongation factor GreA/GreB C-terminal" evidence="10">
    <location>
        <begin position="86"/>
        <end position="159"/>
    </location>
</feature>
<dbReference type="PIRSF" id="PIRSF006092">
    <property type="entry name" value="GreA_GreB"/>
    <property type="match status" value="1"/>
</dbReference>
<evidence type="ECO:0000256" key="6">
    <source>
        <dbReference type="ARBA" id="ARBA00024916"/>
    </source>
</evidence>
<evidence type="ECO:0000256" key="7">
    <source>
        <dbReference type="ARBA" id="ARBA00030776"/>
    </source>
</evidence>
<dbReference type="PROSITE" id="PS00829">
    <property type="entry name" value="GREAB_1"/>
    <property type="match status" value="1"/>
</dbReference>
<dbReference type="InterPro" id="IPR018151">
    <property type="entry name" value="TF_GreA/GreB_CS"/>
</dbReference>
<dbReference type="SUPFAM" id="SSF46557">
    <property type="entry name" value="GreA transcript cleavage protein, N-terminal domain"/>
    <property type="match status" value="1"/>
</dbReference>
<gene>
    <name evidence="8" type="primary">greA</name>
    <name evidence="12" type="ORF">GA0061074_10623</name>
</gene>
<keyword evidence="12" id="KW-0648">Protein biosynthesis</keyword>
<dbReference type="EMBL" id="FMAO01000006">
    <property type="protein sequence ID" value="SCB95580.1"/>
    <property type="molecule type" value="Genomic_DNA"/>
</dbReference>
<dbReference type="Gene3D" id="1.10.287.180">
    <property type="entry name" value="Transcription elongation factor, GreA/GreB, N-terminal domain"/>
    <property type="match status" value="1"/>
</dbReference>
<dbReference type="GO" id="GO:0006354">
    <property type="term" value="P:DNA-templated transcription elongation"/>
    <property type="evidence" value="ECO:0007669"/>
    <property type="project" value="TreeGrafter"/>
</dbReference>